<dbReference type="AlphaFoldDB" id="A0A084Y271"/>
<dbReference type="Proteomes" id="UP000019812">
    <property type="component" value="Unassembled WGS sequence"/>
</dbReference>
<comment type="similarity">
    <text evidence="1">Belongs to the phD/YefM antitoxin family.</text>
</comment>
<reference evidence="2 3" key="1">
    <citation type="submission" date="2014-07" db="EMBL/GenBank/DDBJ databases">
        <title>Expanding our view of genomic diversity in Candidatus Accumulibacter clades.</title>
        <authorList>
            <person name="Skennerton C.T."/>
            <person name="Barr J.J."/>
            <person name="Slater F.R."/>
            <person name="Bond P.L."/>
            <person name="Tyson G.W."/>
        </authorList>
    </citation>
    <scope>NUCLEOTIDE SEQUENCE [LARGE SCALE GENOMIC DNA]</scope>
    <source>
        <strain evidence="3">SK-01</strain>
    </source>
</reference>
<gene>
    <name evidence="2" type="ORF">CAPSK01_001670</name>
</gene>
<protein>
    <submittedName>
        <fullName evidence="2">Phd_YefM</fullName>
    </submittedName>
</protein>
<sequence>MPTIQASEFKAKCLALMDEVASKGEIWVVTKNGRPIAELHPYSGGRSTSPFGLHPKLEISGDIVEPLDEVEWKALA</sequence>
<evidence type="ECO:0000313" key="2">
    <source>
        <dbReference type="EMBL" id="KFB68815.1"/>
    </source>
</evidence>
<evidence type="ECO:0000256" key="1">
    <source>
        <dbReference type="ARBA" id="ARBA00009981"/>
    </source>
</evidence>
<dbReference type="NCBIfam" id="TIGR01552">
    <property type="entry name" value="phd_fam"/>
    <property type="match status" value="1"/>
</dbReference>
<accession>A0A084Y271</accession>
<name>A0A084Y271_9PROT</name>
<evidence type="ECO:0000313" key="3">
    <source>
        <dbReference type="Proteomes" id="UP000019812"/>
    </source>
</evidence>
<dbReference type="InterPro" id="IPR036165">
    <property type="entry name" value="YefM-like_sf"/>
</dbReference>
<comment type="caution">
    <text evidence="2">The sequence shown here is derived from an EMBL/GenBank/DDBJ whole genome shotgun (WGS) entry which is preliminary data.</text>
</comment>
<dbReference type="SUPFAM" id="SSF143120">
    <property type="entry name" value="YefM-like"/>
    <property type="match status" value="1"/>
</dbReference>
<dbReference type="EMBL" id="JDSS02000019">
    <property type="protein sequence ID" value="KFB68815.1"/>
    <property type="molecule type" value="Genomic_DNA"/>
</dbReference>
<dbReference type="Gene3D" id="3.40.1620.10">
    <property type="entry name" value="YefM-like domain"/>
    <property type="match status" value="1"/>
</dbReference>
<dbReference type="RefSeq" id="WP_273703268.1">
    <property type="nucleotide sequence ID" value="NZ_JDSS02000019.1"/>
</dbReference>
<organism evidence="2 3">
    <name type="scientific">Candidatus Accumulibacter vicinus</name>
    <dbReference type="NCBI Taxonomy" id="2954382"/>
    <lineage>
        <taxon>Bacteria</taxon>
        <taxon>Pseudomonadati</taxon>
        <taxon>Pseudomonadota</taxon>
        <taxon>Betaproteobacteria</taxon>
        <taxon>Candidatus Accumulibacter</taxon>
    </lineage>
</organism>
<proteinExistence type="inferred from homology"/>